<gene>
    <name evidence="2" type="ORF">JE024_12185</name>
</gene>
<proteinExistence type="predicted"/>
<protein>
    <recommendedName>
        <fullName evidence="4">Small CPxCG-related zinc finger protein</fullName>
    </recommendedName>
</protein>
<keyword evidence="3" id="KW-1185">Reference proteome</keyword>
<evidence type="ECO:0000256" key="1">
    <source>
        <dbReference type="SAM" id="MobiDB-lite"/>
    </source>
</evidence>
<name>A0ABS2UPK8_9ACTN</name>
<reference evidence="2 3" key="1">
    <citation type="journal article" date="2016" name="Arch. Microbiol.">
        <title>Streptomyces zhihengii sp. nov., isolated from rhizospheric soil of Psammosilene tunicoides.</title>
        <authorList>
            <person name="Huang M.J."/>
            <person name="Fei J.J."/>
            <person name="Salam N."/>
            <person name="Kim C.J."/>
            <person name="Hozzein W.N."/>
            <person name="Xiao M."/>
            <person name="Huang H.Q."/>
            <person name="Li W.J."/>
        </authorList>
    </citation>
    <scope>NUCLEOTIDE SEQUENCE [LARGE SCALE GENOMIC DNA]</scope>
    <source>
        <strain evidence="2 3">YIM T102</strain>
    </source>
</reference>
<dbReference type="RefSeq" id="WP_205376773.1">
    <property type="nucleotide sequence ID" value="NZ_JAFEJA010000001.1"/>
</dbReference>
<organism evidence="2 3">
    <name type="scientific">Streptomyces zhihengii</name>
    <dbReference type="NCBI Taxonomy" id="1818004"/>
    <lineage>
        <taxon>Bacteria</taxon>
        <taxon>Bacillati</taxon>
        <taxon>Actinomycetota</taxon>
        <taxon>Actinomycetes</taxon>
        <taxon>Kitasatosporales</taxon>
        <taxon>Streptomycetaceae</taxon>
        <taxon>Streptomyces</taxon>
    </lineage>
</organism>
<evidence type="ECO:0008006" key="4">
    <source>
        <dbReference type="Google" id="ProtNLM"/>
    </source>
</evidence>
<comment type="caution">
    <text evidence="2">The sequence shown here is derived from an EMBL/GenBank/DDBJ whole genome shotgun (WGS) entry which is preliminary data.</text>
</comment>
<dbReference type="Proteomes" id="UP000664109">
    <property type="component" value="Unassembled WGS sequence"/>
</dbReference>
<dbReference type="EMBL" id="JAFEJA010000001">
    <property type="protein sequence ID" value="MBM9619476.1"/>
    <property type="molecule type" value="Genomic_DNA"/>
</dbReference>
<evidence type="ECO:0000313" key="3">
    <source>
        <dbReference type="Proteomes" id="UP000664109"/>
    </source>
</evidence>
<accession>A0ABS2UPK8</accession>
<feature type="region of interest" description="Disordered" evidence="1">
    <location>
        <begin position="1"/>
        <end position="27"/>
    </location>
</feature>
<feature type="compositionally biased region" description="Basic and acidic residues" evidence="1">
    <location>
        <begin position="1"/>
        <end position="22"/>
    </location>
</feature>
<sequence>MDQDRTPHTAHDGSDGGSERPEAAGGTVCSGCGAIAEGTPPTWTFSLEDGVPHYLCEECARTHIRAIEGRLDSSWW</sequence>
<evidence type="ECO:0000313" key="2">
    <source>
        <dbReference type="EMBL" id="MBM9619476.1"/>
    </source>
</evidence>